<dbReference type="EMBL" id="AFXZ01000012">
    <property type="protein sequence ID" value="EGV44068.1"/>
    <property type="molecule type" value="Genomic_DNA"/>
</dbReference>
<gene>
    <name evidence="3" type="ORF">BZARG_979</name>
</gene>
<dbReference type="SUPFAM" id="SSF81296">
    <property type="entry name" value="E set domains"/>
    <property type="match status" value="1"/>
</dbReference>
<evidence type="ECO:0000259" key="2">
    <source>
        <dbReference type="Pfam" id="PF17116"/>
    </source>
</evidence>
<accession>G2EBV0</accession>
<evidence type="ECO:0000256" key="1">
    <source>
        <dbReference type="SAM" id="SignalP"/>
    </source>
</evidence>
<organism evidence="3 4">
    <name type="scientific">Bizionia argentinensis JUB59</name>
    <dbReference type="NCBI Taxonomy" id="1046627"/>
    <lineage>
        <taxon>Bacteria</taxon>
        <taxon>Pseudomonadati</taxon>
        <taxon>Bacteroidota</taxon>
        <taxon>Flavobacteriia</taxon>
        <taxon>Flavobacteriales</taxon>
        <taxon>Flavobacteriaceae</taxon>
        <taxon>Bizionia</taxon>
    </lineage>
</organism>
<keyword evidence="1" id="KW-0732">Signal</keyword>
<dbReference type="InterPro" id="IPR014756">
    <property type="entry name" value="Ig_E-set"/>
</dbReference>
<dbReference type="Pfam" id="PF17116">
    <property type="entry name" value="T9SS_plug_1st"/>
    <property type="match status" value="1"/>
</dbReference>
<dbReference type="RefSeq" id="WP_008635791.1">
    <property type="nucleotide sequence ID" value="NZ_AFXZ01000012.1"/>
</dbReference>
<reference evidence="3 4" key="1">
    <citation type="journal article" date="2008" name="Int. J. Syst. Evol. Microbiol.">
        <title>Bizionia argentinensis sp. nov., isolated from surface marine water in Antarctica.</title>
        <authorList>
            <person name="Bercovich A."/>
            <person name="Vazquez S.C."/>
            <person name="Yankilevich P."/>
            <person name="Coria S.H."/>
            <person name="Foti M."/>
            <person name="Hernandez E."/>
            <person name="Vidal A."/>
            <person name="Ruberto L."/>
            <person name="Melo C."/>
            <person name="Marenssi S."/>
            <person name="Criscuolo M."/>
            <person name="Memoli M."/>
            <person name="Arguelles M."/>
            <person name="Mac Cormack W.P."/>
        </authorList>
    </citation>
    <scope>NUCLEOTIDE SEQUENCE [LARGE SCALE GENOMIC DNA]</scope>
    <source>
        <strain evidence="3 4">JUB59</strain>
    </source>
</reference>
<name>G2EBV0_9FLAO</name>
<dbReference type="InterPro" id="IPR013783">
    <property type="entry name" value="Ig-like_fold"/>
</dbReference>
<feature type="signal peptide" evidence="1">
    <location>
        <begin position="1"/>
        <end position="19"/>
    </location>
</feature>
<evidence type="ECO:0000313" key="3">
    <source>
        <dbReference type="EMBL" id="EGV44068.1"/>
    </source>
</evidence>
<dbReference type="PATRIC" id="fig|1046627.3.peg.1009"/>
<keyword evidence="4" id="KW-1185">Reference proteome</keyword>
<proteinExistence type="predicted"/>
<dbReference type="AlphaFoldDB" id="G2EBV0"/>
<dbReference type="OrthoDB" id="1522602at2"/>
<dbReference type="InterPro" id="IPR031345">
    <property type="entry name" value="T9SS_Plug_N"/>
</dbReference>
<dbReference type="eggNOG" id="ENOG502Z7QJ">
    <property type="taxonomic scope" value="Bacteria"/>
</dbReference>
<sequence>MFKSFLLLLLITFSQTAFSQIEQEINPPGYIKSISFQGQARESQLPILQLGQALILEFDALNGDEDDFYYKIEHFDYDWTPSQLMQSEFLSGIDNQRLKNYENSFNTYQIYSHYNLRIPNEQTRGLKVSGNYMIKIYNDLDELMFSRKFMIQENLANVGVSIKRARNVKEIDNMQTVDIIINSGNMQFNNPTQTVKTLIIQNNNLNTAIYNVPPQYTMGNELIYKYTNETLFEGGNEYFYFENKDIRGATSAIQFIELHELYSNYLFTNIPRFNKPYTYNPDINGAFLITALDTEKPAIEADYAWMHFSLLMDELPENQSVYVYGNFNNYVIEDATKMTFNSQRGVYEVPVILKQGFYNYKYVVVDNKTGALNESFISGSFWQTENDYKVLVYYRDLGARYDRIIGFGEGNSNTITN</sequence>
<evidence type="ECO:0000313" key="4">
    <source>
        <dbReference type="Proteomes" id="UP000003730"/>
    </source>
</evidence>
<feature type="chain" id="PRO_5003428550" evidence="1">
    <location>
        <begin position="20"/>
        <end position="417"/>
    </location>
</feature>
<protein>
    <submittedName>
        <fullName evidence="3">DUF5103 domain-containing protein</fullName>
    </submittedName>
</protein>
<feature type="domain" description="Type 9 secretion system plug protein N-terminal" evidence="2">
    <location>
        <begin position="31"/>
        <end position="152"/>
    </location>
</feature>
<dbReference type="Gene3D" id="2.60.40.10">
    <property type="entry name" value="Immunoglobulins"/>
    <property type="match status" value="1"/>
</dbReference>
<dbReference type="STRING" id="1046627.BZARG_979"/>
<comment type="caution">
    <text evidence="3">The sequence shown here is derived from an EMBL/GenBank/DDBJ whole genome shotgun (WGS) entry which is preliminary data.</text>
</comment>
<dbReference type="Proteomes" id="UP000003730">
    <property type="component" value="Unassembled WGS sequence"/>
</dbReference>